<evidence type="ECO:0000256" key="4">
    <source>
        <dbReference type="ARBA" id="ARBA00022989"/>
    </source>
</evidence>
<feature type="transmembrane region" description="Helical" evidence="11">
    <location>
        <begin position="296"/>
        <end position="319"/>
    </location>
</feature>
<feature type="compositionally biased region" description="Polar residues" evidence="10">
    <location>
        <begin position="1"/>
        <end position="10"/>
    </location>
</feature>
<keyword evidence="6 11" id="KW-0472">Membrane</keyword>
<protein>
    <submittedName>
        <fullName evidence="14">Trissin receptor-like</fullName>
    </submittedName>
</protein>
<keyword evidence="3 9" id="KW-0812">Transmembrane</keyword>
<dbReference type="InParanoid" id="A0A6P8YJE4"/>
<evidence type="ECO:0000256" key="10">
    <source>
        <dbReference type="SAM" id="MobiDB-lite"/>
    </source>
</evidence>
<dbReference type="InterPro" id="IPR000611">
    <property type="entry name" value="NPY_rcpt"/>
</dbReference>
<evidence type="ECO:0000256" key="6">
    <source>
        <dbReference type="ARBA" id="ARBA00023136"/>
    </source>
</evidence>
<dbReference type="OrthoDB" id="5964776at2759"/>
<dbReference type="Gene3D" id="1.20.1070.10">
    <property type="entry name" value="Rhodopsin 7-helix transmembrane proteins"/>
    <property type="match status" value="1"/>
</dbReference>
<dbReference type="KEGG" id="tpal:117641077"/>
<feature type="transmembrane region" description="Helical" evidence="11">
    <location>
        <begin position="118"/>
        <end position="136"/>
    </location>
</feature>
<evidence type="ECO:0000256" key="5">
    <source>
        <dbReference type="ARBA" id="ARBA00023040"/>
    </source>
</evidence>
<feature type="transmembrane region" description="Helical" evidence="11">
    <location>
        <begin position="77"/>
        <end position="98"/>
    </location>
</feature>
<dbReference type="AlphaFoldDB" id="A0A6P8YJE4"/>
<dbReference type="PANTHER" id="PTHR24243:SF224">
    <property type="entry name" value="G-PROTEIN COUPLED RECEPTOR 19-RELATED"/>
    <property type="match status" value="1"/>
</dbReference>
<feature type="transmembrane region" description="Helical" evidence="11">
    <location>
        <begin position="213"/>
        <end position="235"/>
    </location>
</feature>
<dbReference type="RefSeq" id="XP_034234072.1">
    <property type="nucleotide sequence ID" value="XM_034378181.1"/>
</dbReference>
<keyword evidence="8 9" id="KW-0807">Transducer</keyword>
<feature type="region of interest" description="Disordered" evidence="10">
    <location>
        <begin position="1"/>
        <end position="24"/>
    </location>
</feature>
<feature type="region of interest" description="Disordered" evidence="10">
    <location>
        <begin position="341"/>
        <end position="361"/>
    </location>
</feature>
<evidence type="ECO:0000259" key="12">
    <source>
        <dbReference type="PROSITE" id="PS50262"/>
    </source>
</evidence>
<evidence type="ECO:0000313" key="13">
    <source>
        <dbReference type="Proteomes" id="UP000515158"/>
    </source>
</evidence>
<dbReference type="PRINTS" id="PR01012">
    <property type="entry name" value="NRPEPTIDEYR"/>
</dbReference>
<comment type="subcellular location">
    <subcellularLocation>
        <location evidence="1">Membrane</location>
        <topology evidence="1">Multi-pass membrane protein</topology>
    </subcellularLocation>
</comment>
<feature type="domain" description="G-protein coupled receptors family 1 profile" evidence="12">
    <location>
        <begin position="57"/>
        <end position="316"/>
    </location>
</feature>
<name>A0A6P8YJE4_THRPL</name>
<dbReference type="InterPro" id="IPR017452">
    <property type="entry name" value="GPCR_Rhodpsn_7TM"/>
</dbReference>
<evidence type="ECO:0000256" key="8">
    <source>
        <dbReference type="ARBA" id="ARBA00023224"/>
    </source>
</evidence>
<dbReference type="GO" id="GO:0004983">
    <property type="term" value="F:neuropeptide Y receptor activity"/>
    <property type="evidence" value="ECO:0007669"/>
    <property type="project" value="InterPro"/>
</dbReference>
<gene>
    <name evidence="14" type="primary">LOC117641077</name>
</gene>
<keyword evidence="4 11" id="KW-1133">Transmembrane helix</keyword>
<dbReference type="PROSITE" id="PS00237">
    <property type="entry name" value="G_PROTEIN_RECEP_F1_1"/>
    <property type="match status" value="1"/>
</dbReference>
<feature type="transmembrane region" description="Helical" evidence="11">
    <location>
        <begin position="157"/>
        <end position="178"/>
    </location>
</feature>
<proteinExistence type="inferred from homology"/>
<evidence type="ECO:0000256" key="9">
    <source>
        <dbReference type="RuleBase" id="RU000688"/>
    </source>
</evidence>
<feature type="transmembrane region" description="Helical" evidence="11">
    <location>
        <begin position="41"/>
        <end position="65"/>
    </location>
</feature>
<evidence type="ECO:0000256" key="3">
    <source>
        <dbReference type="ARBA" id="ARBA00022692"/>
    </source>
</evidence>
<sequence length="361" mass="40123">MAQAAATTSPDLGHRDGNDGLDSVDGGDQEEYLFDRADVRAIFICLYTVVFVICFLGNLLVIVVVSVSRRMRSRTHLFLVNLAAADLCVGIFCVYQNLSIYLVQSWVLGDVVCKLYHLVHNLSYTASIFVLVLLAVERYLAVLHPIKCRTILRPARLKAAVACVWLAAAGLSASRLFWAQTVTVDLPGLFQEIICISNRHKYDQKLWDVTSFVLLYLVPLGVMAFLYARIAVVLWGSGRPLGLHQQQHQPRVRRGVVKLTVTVVGVFALCHLPLHARRLWQHWSPLYRGPSTFSAVFTPATFLVAYANSAANPILYALLSRNFRSGVRDVLGLIPFRLRSRSGGDSSGSRNNPALEQDEEA</sequence>
<evidence type="ECO:0000256" key="11">
    <source>
        <dbReference type="SAM" id="Phobius"/>
    </source>
</evidence>
<evidence type="ECO:0000313" key="14">
    <source>
        <dbReference type="RefSeq" id="XP_034234072.1"/>
    </source>
</evidence>
<evidence type="ECO:0000256" key="7">
    <source>
        <dbReference type="ARBA" id="ARBA00023170"/>
    </source>
</evidence>
<organism evidence="14">
    <name type="scientific">Thrips palmi</name>
    <name type="common">Melon thrips</name>
    <dbReference type="NCBI Taxonomy" id="161013"/>
    <lineage>
        <taxon>Eukaryota</taxon>
        <taxon>Metazoa</taxon>
        <taxon>Ecdysozoa</taxon>
        <taxon>Arthropoda</taxon>
        <taxon>Hexapoda</taxon>
        <taxon>Insecta</taxon>
        <taxon>Pterygota</taxon>
        <taxon>Neoptera</taxon>
        <taxon>Paraneoptera</taxon>
        <taxon>Thysanoptera</taxon>
        <taxon>Terebrantia</taxon>
        <taxon>Thripoidea</taxon>
        <taxon>Thripidae</taxon>
        <taxon>Thrips</taxon>
    </lineage>
</organism>
<keyword evidence="7 9" id="KW-0675">Receptor</keyword>
<comment type="similarity">
    <text evidence="2 9">Belongs to the G-protein coupled receptor 1 family.</text>
</comment>
<accession>A0A6P8YJE4</accession>
<dbReference type="SUPFAM" id="SSF81321">
    <property type="entry name" value="Family A G protein-coupled receptor-like"/>
    <property type="match status" value="1"/>
</dbReference>
<dbReference type="PROSITE" id="PS50262">
    <property type="entry name" value="G_PROTEIN_RECEP_F1_2"/>
    <property type="match status" value="1"/>
</dbReference>
<feature type="compositionally biased region" description="Low complexity" evidence="10">
    <location>
        <begin position="341"/>
        <end position="350"/>
    </location>
</feature>
<evidence type="ECO:0000256" key="1">
    <source>
        <dbReference type="ARBA" id="ARBA00004141"/>
    </source>
</evidence>
<keyword evidence="5 9" id="KW-0297">G-protein coupled receptor</keyword>
<reference evidence="14" key="1">
    <citation type="submission" date="2025-08" db="UniProtKB">
        <authorList>
            <consortium name="RefSeq"/>
        </authorList>
    </citation>
    <scope>IDENTIFICATION</scope>
    <source>
        <tissue evidence="14">Total insect</tissue>
    </source>
</reference>
<dbReference type="InterPro" id="IPR000276">
    <property type="entry name" value="GPCR_Rhodpsn"/>
</dbReference>
<evidence type="ECO:0000256" key="2">
    <source>
        <dbReference type="ARBA" id="ARBA00010663"/>
    </source>
</evidence>
<feature type="transmembrane region" description="Helical" evidence="11">
    <location>
        <begin position="256"/>
        <end position="276"/>
    </location>
</feature>
<dbReference type="Proteomes" id="UP000515158">
    <property type="component" value="Unplaced"/>
</dbReference>
<keyword evidence="13" id="KW-1185">Reference proteome</keyword>
<dbReference type="GO" id="GO:0005886">
    <property type="term" value="C:plasma membrane"/>
    <property type="evidence" value="ECO:0007669"/>
    <property type="project" value="TreeGrafter"/>
</dbReference>
<dbReference type="Pfam" id="PF00001">
    <property type="entry name" value="7tm_1"/>
    <property type="match status" value="1"/>
</dbReference>
<dbReference type="PANTHER" id="PTHR24243">
    <property type="entry name" value="G-PROTEIN COUPLED RECEPTOR"/>
    <property type="match status" value="1"/>
</dbReference>
<dbReference type="GeneID" id="117641077"/>
<dbReference type="PRINTS" id="PR00237">
    <property type="entry name" value="GPCRRHODOPSN"/>
</dbReference>